<dbReference type="Proteomes" id="UP000033980">
    <property type="component" value="Unassembled WGS sequence"/>
</dbReference>
<gene>
    <name evidence="1" type="ORF">UV68_C0044G0006</name>
</gene>
<dbReference type="AlphaFoldDB" id="A0A0G1D474"/>
<organism evidence="1 2">
    <name type="scientific">Candidatus Collierbacteria bacterium GW2011_GWC2_43_12</name>
    <dbReference type="NCBI Taxonomy" id="1618390"/>
    <lineage>
        <taxon>Bacteria</taxon>
        <taxon>Candidatus Collieribacteriota</taxon>
    </lineage>
</organism>
<dbReference type="EMBL" id="LCFK01000044">
    <property type="protein sequence ID" value="KKS92497.1"/>
    <property type="molecule type" value="Genomic_DNA"/>
</dbReference>
<comment type="caution">
    <text evidence="1">The sequence shown here is derived from an EMBL/GenBank/DDBJ whole genome shotgun (WGS) entry which is preliminary data.</text>
</comment>
<evidence type="ECO:0000313" key="2">
    <source>
        <dbReference type="Proteomes" id="UP000033980"/>
    </source>
</evidence>
<name>A0A0G1D474_9BACT</name>
<protein>
    <submittedName>
        <fullName evidence="1">Uncharacterized protein</fullName>
    </submittedName>
</protein>
<proteinExistence type="predicted"/>
<accession>A0A0G1D474</accession>
<reference evidence="1 2" key="1">
    <citation type="journal article" date="2015" name="Nature">
        <title>rRNA introns, odd ribosomes, and small enigmatic genomes across a large radiation of phyla.</title>
        <authorList>
            <person name="Brown C.T."/>
            <person name="Hug L.A."/>
            <person name="Thomas B.C."/>
            <person name="Sharon I."/>
            <person name="Castelle C.J."/>
            <person name="Singh A."/>
            <person name="Wilkins M.J."/>
            <person name="Williams K.H."/>
            <person name="Banfield J.F."/>
        </authorList>
    </citation>
    <scope>NUCLEOTIDE SEQUENCE [LARGE SCALE GENOMIC DNA]</scope>
</reference>
<sequence length="295" mass="34225">MADKIVLPKYKKSLFVENVVTIAVSQESLHSIDLWWQEVEAKSSWISRFEATARNFPAGPERSDARKAFRGCRELFERVNMKLAELLQMKSGNPIMKFWIYPILSLVRARPETRIVDNLIDLIDEFDQRYWTTENDIIIAVYESVGASPTKDELERAQLVVAQAVFEEFVRSLPLQELFNAFNGIEEQNIIDDLETELVDIRTALASGPWSSRKREMYRRRFNTIREAMDLLKCETGVKTGFNRAFAYATDHEGESVSIFDIMTNMQKTWDGFVNDPDLREFWGDKQARLEGTEE</sequence>
<evidence type="ECO:0000313" key="1">
    <source>
        <dbReference type="EMBL" id="KKS92497.1"/>
    </source>
</evidence>